<dbReference type="Pfam" id="PF00501">
    <property type="entry name" value="AMP-binding"/>
    <property type="match status" value="1"/>
</dbReference>
<accession>A0ABS6VV22</accession>
<dbReference type="PANTHER" id="PTHR43272:SF33">
    <property type="entry name" value="AMP-BINDING DOMAIN-CONTAINING PROTEIN-RELATED"/>
    <property type="match status" value="1"/>
</dbReference>
<sequence length="555" mass="61007">MGATIVDLFRKNVEESPDRVWLRNCSSVTEGCWSWRQASEEINSVSAWVERQVGSEGAAIGLLASNCAHWAMADLAIISSGNVTVPLFTSSPKETVEYVIEFSGVKVLFVGRADNWADVSQVIDESVIVVTLPGVDITADLDASIAHIKWEEIVRAMSGARPKHSGEASDVVSIVFTSGTTGLPKGVVQSHESMILPMLRHSEVYASRPNPRFLSYLPLAHIAERQLVLVQSLVQCAEISFNESLIHLKRDMSTCRPNFFFGAPRVWEQLREGILALFGSQELLNLALERDGEGLKTVIKASLGLQDADLLAVGSAPAPRELIQWFDVLGMQVLEGYGQTEAMSIAANTANESRAGSIGKPYPGVELLVSDSGELLCKAEGVAVGYYKSFEDTAKTFVNGWVHTGDTARIDEDGFVYLVGRVKDYFKTIQGKFVSPYPIESAFQGSDLVDQVCLLGRGYSKTIIVCVLSEKSKGMSRDIIESELRSVIEKINLDLERHARVGAALIDGEKWTINNTVLTPTLKIRREKIEELYGDRAEKLSRESAERKATLIEWC</sequence>
<dbReference type="Pfam" id="PF23562">
    <property type="entry name" value="AMP-binding_C_3"/>
    <property type="match status" value="1"/>
</dbReference>
<keyword evidence="5" id="KW-1185">Reference proteome</keyword>
<keyword evidence="1" id="KW-0547">Nucleotide-binding</keyword>
<dbReference type="PROSITE" id="PS00455">
    <property type="entry name" value="AMP_BINDING"/>
    <property type="match status" value="1"/>
</dbReference>
<dbReference type="Proteomes" id="UP001166291">
    <property type="component" value="Unassembled WGS sequence"/>
</dbReference>
<comment type="caution">
    <text evidence="4">The sequence shown here is derived from an EMBL/GenBank/DDBJ whole genome shotgun (WGS) entry which is preliminary data.</text>
</comment>
<evidence type="ECO:0000259" key="3">
    <source>
        <dbReference type="Pfam" id="PF00501"/>
    </source>
</evidence>
<organism evidence="4 5">
    <name type="scientific">Zhongshania aquimaris</name>
    <dbReference type="NCBI Taxonomy" id="2857107"/>
    <lineage>
        <taxon>Bacteria</taxon>
        <taxon>Pseudomonadati</taxon>
        <taxon>Pseudomonadota</taxon>
        <taxon>Gammaproteobacteria</taxon>
        <taxon>Cellvibrionales</taxon>
        <taxon>Spongiibacteraceae</taxon>
        <taxon>Zhongshania</taxon>
    </lineage>
</organism>
<feature type="domain" description="AMP-dependent synthetase/ligase" evidence="3">
    <location>
        <begin position="9"/>
        <end position="387"/>
    </location>
</feature>
<dbReference type="EMBL" id="JAHWDQ010000004">
    <property type="protein sequence ID" value="MBW2942172.1"/>
    <property type="molecule type" value="Genomic_DNA"/>
</dbReference>
<gene>
    <name evidence="4" type="ORF">KXJ70_15355</name>
</gene>
<dbReference type="InterPro" id="IPR020845">
    <property type="entry name" value="AMP-binding_CS"/>
</dbReference>
<reference evidence="4" key="1">
    <citation type="submission" date="2021-07" db="EMBL/GenBank/DDBJ databases">
        <title>Zhongshania sp. CAU 1632 isolated from seawater.</title>
        <authorList>
            <person name="Kim W."/>
        </authorList>
    </citation>
    <scope>NUCLEOTIDE SEQUENCE</scope>
    <source>
        <strain evidence="4">CAU 1632</strain>
    </source>
</reference>
<proteinExistence type="predicted"/>
<name>A0ABS6VV22_9GAMM</name>
<dbReference type="InterPro" id="IPR000873">
    <property type="entry name" value="AMP-dep_synth/lig_dom"/>
</dbReference>
<dbReference type="PANTHER" id="PTHR43272">
    <property type="entry name" value="LONG-CHAIN-FATTY-ACID--COA LIGASE"/>
    <property type="match status" value="1"/>
</dbReference>
<protein>
    <submittedName>
        <fullName evidence="4">AMP-binding protein</fullName>
    </submittedName>
</protein>
<evidence type="ECO:0000313" key="5">
    <source>
        <dbReference type="Proteomes" id="UP001166291"/>
    </source>
</evidence>
<dbReference type="RefSeq" id="WP_219044409.1">
    <property type="nucleotide sequence ID" value="NZ_JAHWDQ010000004.1"/>
</dbReference>
<evidence type="ECO:0000256" key="1">
    <source>
        <dbReference type="ARBA" id="ARBA00022741"/>
    </source>
</evidence>
<evidence type="ECO:0000256" key="2">
    <source>
        <dbReference type="ARBA" id="ARBA00022840"/>
    </source>
</evidence>
<keyword evidence="2" id="KW-0067">ATP-binding</keyword>
<evidence type="ECO:0000313" key="4">
    <source>
        <dbReference type="EMBL" id="MBW2942172.1"/>
    </source>
</evidence>